<dbReference type="InterPro" id="IPR003768">
    <property type="entry name" value="ScpA"/>
</dbReference>
<evidence type="ECO:0000256" key="2">
    <source>
        <dbReference type="ARBA" id="ARBA00044777"/>
    </source>
</evidence>
<comment type="caution">
    <text evidence="3">The sequence shown here is derived from an EMBL/GenBank/DDBJ whole genome shotgun (WGS) entry which is preliminary data.</text>
</comment>
<dbReference type="Gene3D" id="6.10.250.2410">
    <property type="match status" value="1"/>
</dbReference>
<accession>A0ABV1J5D3</accession>
<organism evidence="3 4">
    <name type="scientific">Aedoeadaptatus acetigenes</name>
    <dbReference type="NCBI Taxonomy" id="2981723"/>
    <lineage>
        <taxon>Bacteria</taxon>
        <taxon>Bacillati</taxon>
        <taxon>Bacillota</taxon>
        <taxon>Tissierellia</taxon>
        <taxon>Tissierellales</taxon>
        <taxon>Peptoniphilaceae</taxon>
        <taxon>Aedoeadaptatus</taxon>
    </lineage>
</organism>
<gene>
    <name evidence="3" type="ORF">AAA081_00105</name>
</gene>
<dbReference type="RefSeq" id="WP_349053120.1">
    <property type="nucleotide sequence ID" value="NZ_JBBNPS010000001.1"/>
</dbReference>
<dbReference type="Pfam" id="PF02616">
    <property type="entry name" value="SMC_ScpA"/>
    <property type="match status" value="1"/>
</dbReference>
<protein>
    <recommendedName>
        <fullName evidence="2">Segregation and condensation protein A</fullName>
    </recommendedName>
</protein>
<evidence type="ECO:0000256" key="1">
    <source>
        <dbReference type="ARBA" id="ARBA00022829"/>
    </source>
</evidence>
<evidence type="ECO:0000313" key="4">
    <source>
        <dbReference type="Proteomes" id="UP001481872"/>
    </source>
</evidence>
<evidence type="ECO:0000313" key="3">
    <source>
        <dbReference type="EMBL" id="MEQ3352706.1"/>
    </source>
</evidence>
<dbReference type="PANTHER" id="PTHR33969">
    <property type="entry name" value="SEGREGATION AND CONDENSATION PROTEIN A"/>
    <property type="match status" value="1"/>
</dbReference>
<keyword evidence="4" id="KW-1185">Reference proteome</keyword>
<dbReference type="Proteomes" id="UP001481872">
    <property type="component" value="Unassembled WGS sequence"/>
</dbReference>
<proteinExistence type="predicted"/>
<name>A0ABV1J5D3_9FIRM</name>
<sequence length="247" mass="28314">MSYEFVYGSFSGPMDVLLDLIKKREMDIYDIQIHVLVDDFLAYLDGITGPVLDSMVDFLAMASYLLAIKSRMLLPKPVTEEEEEEEDPRAGLVERIVEYKRMKAASLLLDEMAAYEDGAVYKKQEDFSDFSEEELLAEGDASRLAKAFRDVMVRFEIHEAARQSLEKIPAAEFSFKQAAEKIDAAFRKWEKPRFLQMMEDAQSRIEIVTVFLTLLELMKLEKISCIQEGKDIVLIKKGRIHGTESES</sequence>
<dbReference type="PANTHER" id="PTHR33969:SF2">
    <property type="entry name" value="SEGREGATION AND CONDENSATION PROTEIN A"/>
    <property type="match status" value="1"/>
</dbReference>
<dbReference type="EMBL" id="JBBNPS010000001">
    <property type="protein sequence ID" value="MEQ3352706.1"/>
    <property type="molecule type" value="Genomic_DNA"/>
</dbReference>
<keyword evidence="1" id="KW-0159">Chromosome partition</keyword>
<reference evidence="3 4" key="1">
    <citation type="submission" date="2024-04" db="EMBL/GenBank/DDBJ databases">
        <title>Human intestinal bacterial collection.</title>
        <authorList>
            <person name="Pauvert C."/>
            <person name="Hitch T.C.A."/>
            <person name="Clavel T."/>
        </authorList>
    </citation>
    <scope>NUCLEOTIDE SEQUENCE [LARGE SCALE GENOMIC DNA]</scope>
    <source>
        <strain evidence="3 4">CLA-SR-H026</strain>
    </source>
</reference>